<dbReference type="GO" id="GO:0003677">
    <property type="term" value="F:DNA binding"/>
    <property type="evidence" value="ECO:0007669"/>
    <property type="project" value="InterPro"/>
</dbReference>
<organism evidence="2 3">
    <name type="scientific">Niastella populi</name>
    <dbReference type="NCBI Taxonomy" id="550983"/>
    <lineage>
        <taxon>Bacteria</taxon>
        <taxon>Pseudomonadati</taxon>
        <taxon>Bacteroidota</taxon>
        <taxon>Chitinophagia</taxon>
        <taxon>Chitinophagales</taxon>
        <taxon>Chitinophagaceae</taxon>
        <taxon>Niastella</taxon>
    </lineage>
</organism>
<reference evidence="3" key="1">
    <citation type="submission" date="2016-04" db="EMBL/GenBank/DDBJ databases">
        <authorList>
            <person name="Chen L."/>
            <person name="Zhuang W."/>
            <person name="Wang G."/>
        </authorList>
    </citation>
    <scope>NUCLEOTIDE SEQUENCE [LARGE SCALE GENOMIC DNA]</scope>
    <source>
        <strain evidence="3">208</strain>
    </source>
</reference>
<comment type="caution">
    <text evidence="2">The sequence shown here is derived from an EMBL/GenBank/DDBJ whole genome shotgun (WGS) entry which is preliminary data.</text>
</comment>
<evidence type="ECO:0000313" key="3">
    <source>
        <dbReference type="Proteomes" id="UP000192276"/>
    </source>
</evidence>
<keyword evidence="3" id="KW-1185">Reference proteome</keyword>
<proteinExistence type="predicted"/>
<sequence length="74" mass="8716">MDRLNERICLYINKNWIKDMSNRAFAIANDIDEKTVRRIKEIKEQDYSISIDTLKKICSAQGVKLSDFFKMIGE</sequence>
<evidence type="ECO:0000313" key="2">
    <source>
        <dbReference type="EMBL" id="OQP47953.1"/>
    </source>
</evidence>
<dbReference type="SUPFAM" id="SSF47413">
    <property type="entry name" value="lambda repressor-like DNA-binding domains"/>
    <property type="match status" value="1"/>
</dbReference>
<dbReference type="Pfam" id="PF13443">
    <property type="entry name" value="HTH_26"/>
    <property type="match status" value="1"/>
</dbReference>
<feature type="domain" description="HTH cro/C1-type" evidence="1">
    <location>
        <begin position="18"/>
        <end position="72"/>
    </location>
</feature>
<dbReference type="Proteomes" id="UP000192276">
    <property type="component" value="Unassembled WGS sequence"/>
</dbReference>
<dbReference type="AlphaFoldDB" id="A0A1V9EP67"/>
<dbReference type="OrthoDB" id="679419at2"/>
<evidence type="ECO:0000259" key="1">
    <source>
        <dbReference type="Pfam" id="PF13443"/>
    </source>
</evidence>
<dbReference type="EMBL" id="LWBP01000236">
    <property type="protein sequence ID" value="OQP47953.1"/>
    <property type="molecule type" value="Genomic_DNA"/>
</dbReference>
<gene>
    <name evidence="2" type="ORF">A4R26_31630</name>
</gene>
<dbReference type="STRING" id="550983.A4R26_31630"/>
<protein>
    <recommendedName>
        <fullName evidence="1">HTH cro/C1-type domain-containing protein</fullName>
    </recommendedName>
</protein>
<dbReference type="InterPro" id="IPR010982">
    <property type="entry name" value="Lambda_DNA-bd_dom_sf"/>
</dbReference>
<name>A0A1V9EP67_9BACT</name>
<dbReference type="InterPro" id="IPR001387">
    <property type="entry name" value="Cro/C1-type_HTH"/>
</dbReference>
<accession>A0A1V9EP67</accession>
<dbReference type="Gene3D" id="1.10.260.40">
    <property type="entry name" value="lambda repressor-like DNA-binding domains"/>
    <property type="match status" value="1"/>
</dbReference>